<feature type="domain" description="Gamma-glutamylcyclotransferase AIG2-like" evidence="1">
    <location>
        <begin position="18"/>
        <end position="134"/>
    </location>
</feature>
<dbReference type="Gene3D" id="3.10.490.10">
    <property type="entry name" value="Gamma-glutamyl cyclotransferase-like"/>
    <property type="match status" value="1"/>
</dbReference>
<dbReference type="CDD" id="cd06661">
    <property type="entry name" value="GGCT_like"/>
    <property type="match status" value="1"/>
</dbReference>
<evidence type="ECO:0000313" key="3">
    <source>
        <dbReference type="Proteomes" id="UP000016424"/>
    </source>
</evidence>
<dbReference type="AlphaFoldDB" id="U2X7H3"/>
<evidence type="ECO:0000313" key="2">
    <source>
        <dbReference type="EMBL" id="GAD14900.1"/>
    </source>
</evidence>
<protein>
    <submittedName>
        <fullName evidence="2">AIG2 protein</fullName>
    </submittedName>
</protein>
<accession>U2X7H3</accession>
<evidence type="ECO:0000259" key="1">
    <source>
        <dbReference type="Pfam" id="PF06094"/>
    </source>
</evidence>
<sequence length="139" mass="15951">MLYKQKEKSEMAERRYQVFVYGTLLTGEDNHDVVAPYVRAVCPGKVNGRLYSVGPYPALVLGEEGEVEGEWLTVTEEGLKAMDELEDYAEGRDDNEYERIWVRDAHQPIEGYVYVYLPEKAAGLPIISSGSWRRREEKT</sequence>
<dbReference type="Proteomes" id="UP000016424">
    <property type="component" value="Unassembled WGS sequence"/>
</dbReference>
<reference evidence="3" key="1">
    <citation type="journal article" date="2013" name="Genome">
        <title>Draft Genome Sequence of Geobacillus kaustophilus GBlys, a Lysogenic Strain with Bacteriophage phiOH2.</title>
        <authorList>
            <person name="Doi K."/>
            <person name="Mori K."/>
            <person name="Martono H."/>
            <person name="Nagayoshi Y."/>
            <person name="Fujino Y."/>
            <person name="Tashiro K."/>
            <person name="Kuhara S."/>
            <person name="Ohshima T."/>
        </authorList>
    </citation>
    <scope>NUCLEOTIDE SEQUENCE [LARGE SCALE GENOMIC DNA]</scope>
    <source>
        <strain evidence="3">GBlys</strain>
    </source>
</reference>
<dbReference type="InterPro" id="IPR036568">
    <property type="entry name" value="GGCT-like_sf"/>
</dbReference>
<dbReference type="SUPFAM" id="SSF110857">
    <property type="entry name" value="Gamma-glutamyl cyclotransferase-like"/>
    <property type="match status" value="1"/>
</dbReference>
<name>U2X7H3_GEOKU</name>
<dbReference type="InterPro" id="IPR009288">
    <property type="entry name" value="AIG2-like_dom"/>
</dbReference>
<comment type="caution">
    <text evidence="2">The sequence shown here is derived from an EMBL/GenBank/DDBJ whole genome shotgun (WGS) entry which is preliminary data.</text>
</comment>
<dbReference type="InterPro" id="IPR013024">
    <property type="entry name" value="GGCT-like"/>
</dbReference>
<organism evidence="2 3">
    <name type="scientific">Geobacillus kaustophilus GBlys</name>
    <dbReference type="NCBI Taxonomy" id="1337888"/>
    <lineage>
        <taxon>Bacteria</taxon>
        <taxon>Bacillati</taxon>
        <taxon>Bacillota</taxon>
        <taxon>Bacilli</taxon>
        <taxon>Bacillales</taxon>
        <taxon>Anoxybacillaceae</taxon>
        <taxon>Geobacillus</taxon>
        <taxon>Geobacillus thermoleovorans group</taxon>
    </lineage>
</organism>
<gene>
    <name evidence="2" type="ORF">GBL_3117</name>
</gene>
<dbReference type="EMBL" id="BASG01000043">
    <property type="protein sequence ID" value="GAD14900.1"/>
    <property type="molecule type" value="Genomic_DNA"/>
</dbReference>
<dbReference type="Pfam" id="PF06094">
    <property type="entry name" value="GGACT"/>
    <property type="match status" value="1"/>
</dbReference>
<proteinExistence type="predicted"/>